<evidence type="ECO:0000256" key="2">
    <source>
        <dbReference type="ARBA" id="ARBA00022723"/>
    </source>
</evidence>
<sequence>MFFKVYNVTQFLEDHSGGVEVLLAASEKDATDDFEDVGLSDDAREQIQKYYIGEVDATTIPTRRTYKAQTSTVATHQEDPGTPLDLRLRIRFTVLGEEGKNRNLDNFPIMEPACSYLCLLKLLLLLSCS</sequence>
<proteinExistence type="inferred from homology"/>
<reference evidence="6 7" key="1">
    <citation type="journal article" date="2021" name="Plant Biotechnol. J.">
        <title>Multi-omics assisted identification of the key and species-specific regulatory components of drought-tolerant mechanisms in Gossypium stocksii.</title>
        <authorList>
            <person name="Yu D."/>
            <person name="Ke L."/>
            <person name="Zhang D."/>
            <person name="Wu Y."/>
            <person name="Sun Y."/>
            <person name="Mei J."/>
            <person name="Sun J."/>
            <person name="Sun Y."/>
        </authorList>
    </citation>
    <scope>NUCLEOTIDE SEQUENCE [LARGE SCALE GENOMIC DNA]</scope>
    <source>
        <strain evidence="7">cv. E1</strain>
        <tissue evidence="6">Leaf</tissue>
    </source>
</reference>
<dbReference type="OrthoDB" id="260519at2759"/>
<keyword evidence="2" id="KW-0479">Metal-binding</keyword>
<evidence type="ECO:0000256" key="3">
    <source>
        <dbReference type="ARBA" id="ARBA00023004"/>
    </source>
</evidence>
<dbReference type="Pfam" id="PF00173">
    <property type="entry name" value="Cyt-b5"/>
    <property type="match status" value="1"/>
</dbReference>
<dbReference type="GO" id="GO:0046872">
    <property type="term" value="F:metal ion binding"/>
    <property type="evidence" value="ECO:0007669"/>
    <property type="project" value="UniProtKB-KW"/>
</dbReference>
<dbReference type="PANTHER" id="PTHR19359:SF135">
    <property type="entry name" value="CYTOCHROME B5 ISOFORM E"/>
    <property type="match status" value="1"/>
</dbReference>
<dbReference type="PROSITE" id="PS50255">
    <property type="entry name" value="CYTOCHROME_B5_2"/>
    <property type="match status" value="1"/>
</dbReference>
<evidence type="ECO:0000256" key="4">
    <source>
        <dbReference type="ARBA" id="ARBA00038168"/>
    </source>
</evidence>
<dbReference type="Proteomes" id="UP000828251">
    <property type="component" value="Unassembled WGS sequence"/>
</dbReference>
<keyword evidence="7" id="KW-1185">Reference proteome</keyword>
<organism evidence="6 7">
    <name type="scientific">Gossypium stocksii</name>
    <dbReference type="NCBI Taxonomy" id="47602"/>
    <lineage>
        <taxon>Eukaryota</taxon>
        <taxon>Viridiplantae</taxon>
        <taxon>Streptophyta</taxon>
        <taxon>Embryophyta</taxon>
        <taxon>Tracheophyta</taxon>
        <taxon>Spermatophyta</taxon>
        <taxon>Magnoliopsida</taxon>
        <taxon>eudicotyledons</taxon>
        <taxon>Gunneridae</taxon>
        <taxon>Pentapetalae</taxon>
        <taxon>rosids</taxon>
        <taxon>malvids</taxon>
        <taxon>Malvales</taxon>
        <taxon>Malvaceae</taxon>
        <taxon>Malvoideae</taxon>
        <taxon>Gossypium</taxon>
    </lineage>
</organism>
<dbReference type="PRINTS" id="PR00363">
    <property type="entry name" value="CYTOCHROMEB5"/>
</dbReference>
<dbReference type="SMART" id="SM01117">
    <property type="entry name" value="Cyt-b5"/>
    <property type="match status" value="1"/>
</dbReference>
<dbReference type="GO" id="GO:0020037">
    <property type="term" value="F:heme binding"/>
    <property type="evidence" value="ECO:0007669"/>
    <property type="project" value="TreeGrafter"/>
</dbReference>
<comment type="similarity">
    <text evidence="4">Belongs to the cytochrome b5 family.</text>
</comment>
<evidence type="ECO:0000313" key="7">
    <source>
        <dbReference type="Proteomes" id="UP000828251"/>
    </source>
</evidence>
<feature type="domain" description="Cytochrome b5 heme-binding" evidence="5">
    <location>
        <begin position="1"/>
        <end position="56"/>
    </location>
</feature>
<dbReference type="InterPro" id="IPR001199">
    <property type="entry name" value="Cyt_B5-like_heme/steroid-bd"/>
</dbReference>
<evidence type="ECO:0000256" key="1">
    <source>
        <dbReference type="ARBA" id="ARBA00022617"/>
    </source>
</evidence>
<dbReference type="InterPro" id="IPR036400">
    <property type="entry name" value="Cyt_B5-like_heme/steroid_sf"/>
</dbReference>
<name>A0A9D3V4J0_9ROSI</name>
<dbReference type="PANTHER" id="PTHR19359">
    <property type="entry name" value="CYTOCHROME B5"/>
    <property type="match status" value="1"/>
</dbReference>
<dbReference type="Gene3D" id="3.10.120.10">
    <property type="entry name" value="Cytochrome b5-like heme/steroid binding domain"/>
    <property type="match status" value="1"/>
</dbReference>
<keyword evidence="1" id="KW-0349">Heme</keyword>
<accession>A0A9D3V4J0</accession>
<dbReference type="SUPFAM" id="SSF55856">
    <property type="entry name" value="Cytochrome b5-like heme/steroid binding domain"/>
    <property type="match status" value="1"/>
</dbReference>
<dbReference type="InterPro" id="IPR050668">
    <property type="entry name" value="Cytochrome_b5"/>
</dbReference>
<dbReference type="GO" id="GO:0016020">
    <property type="term" value="C:membrane"/>
    <property type="evidence" value="ECO:0007669"/>
    <property type="project" value="TreeGrafter"/>
</dbReference>
<evidence type="ECO:0000259" key="5">
    <source>
        <dbReference type="PROSITE" id="PS50255"/>
    </source>
</evidence>
<evidence type="ECO:0000313" key="6">
    <source>
        <dbReference type="EMBL" id="KAH1071996.1"/>
    </source>
</evidence>
<dbReference type="EMBL" id="JAIQCV010000008">
    <property type="protein sequence ID" value="KAH1071996.1"/>
    <property type="molecule type" value="Genomic_DNA"/>
</dbReference>
<comment type="caution">
    <text evidence="6">The sequence shown here is derived from an EMBL/GenBank/DDBJ whole genome shotgun (WGS) entry which is preliminary data.</text>
</comment>
<dbReference type="AlphaFoldDB" id="A0A9D3V4J0"/>
<keyword evidence="3" id="KW-0408">Iron</keyword>
<gene>
    <name evidence="6" type="ORF">J1N35_024324</name>
</gene>
<protein>
    <recommendedName>
        <fullName evidence="5">Cytochrome b5 heme-binding domain-containing protein</fullName>
    </recommendedName>
</protein>